<dbReference type="InterPro" id="IPR029023">
    <property type="entry name" value="Tensin_phosphatase"/>
</dbReference>
<keyword evidence="7" id="KW-1185">Reference proteome</keyword>
<feature type="domain" description="Tyrosine specific protein phosphatases" evidence="4">
    <location>
        <begin position="105"/>
        <end position="167"/>
    </location>
</feature>
<dbReference type="Pfam" id="PF00782">
    <property type="entry name" value="DSPc"/>
    <property type="match status" value="1"/>
</dbReference>
<feature type="compositionally biased region" description="Basic and acidic residues" evidence="3">
    <location>
        <begin position="530"/>
        <end position="556"/>
    </location>
</feature>
<evidence type="ECO:0000259" key="5">
    <source>
        <dbReference type="PROSITE" id="PS51181"/>
    </source>
</evidence>
<name>A0A3N4IV17_ASCIM</name>
<dbReference type="PROSITE" id="PS51181">
    <property type="entry name" value="PPASE_TENSIN"/>
    <property type="match status" value="1"/>
</dbReference>
<feature type="compositionally biased region" description="Low complexity" evidence="3">
    <location>
        <begin position="336"/>
        <end position="372"/>
    </location>
</feature>
<dbReference type="GO" id="GO:0004725">
    <property type="term" value="F:protein tyrosine phosphatase activity"/>
    <property type="evidence" value="ECO:0007669"/>
    <property type="project" value="TreeGrafter"/>
</dbReference>
<dbReference type="EMBL" id="ML119645">
    <property type="protein sequence ID" value="RPA88121.1"/>
    <property type="molecule type" value="Genomic_DNA"/>
</dbReference>
<dbReference type="EC" id="3.1.3.67" evidence="1"/>
<dbReference type="InterPro" id="IPR016130">
    <property type="entry name" value="Tyr_Pase_AS"/>
</dbReference>
<dbReference type="AlphaFoldDB" id="A0A3N4IV17"/>
<dbReference type="SUPFAM" id="SSF52799">
    <property type="entry name" value="(Phosphotyrosine protein) phosphatases II"/>
    <property type="match status" value="1"/>
</dbReference>
<dbReference type="GO" id="GO:0005634">
    <property type="term" value="C:nucleus"/>
    <property type="evidence" value="ECO:0007669"/>
    <property type="project" value="TreeGrafter"/>
</dbReference>
<dbReference type="GO" id="GO:0043491">
    <property type="term" value="P:phosphatidylinositol 3-kinase/protein kinase B signal transduction"/>
    <property type="evidence" value="ECO:0007669"/>
    <property type="project" value="TreeGrafter"/>
</dbReference>
<dbReference type="PROSITE" id="PS50056">
    <property type="entry name" value="TYR_PHOSPHATASE_2"/>
    <property type="match status" value="1"/>
</dbReference>
<dbReference type="SMART" id="SM00404">
    <property type="entry name" value="PTPc_motif"/>
    <property type="match status" value="1"/>
</dbReference>
<feature type="region of interest" description="Disordered" evidence="3">
    <location>
        <begin position="250"/>
        <end position="372"/>
    </location>
</feature>
<evidence type="ECO:0000313" key="7">
    <source>
        <dbReference type="Proteomes" id="UP000275078"/>
    </source>
</evidence>
<dbReference type="OrthoDB" id="16692at2759"/>
<evidence type="ECO:0000313" key="6">
    <source>
        <dbReference type="EMBL" id="RPA88121.1"/>
    </source>
</evidence>
<dbReference type="GO" id="GO:0051896">
    <property type="term" value="P:regulation of phosphatidylinositol 3-kinase/protein kinase B signal transduction"/>
    <property type="evidence" value="ECO:0007669"/>
    <property type="project" value="TreeGrafter"/>
</dbReference>
<dbReference type="GO" id="GO:0016314">
    <property type="term" value="F:phosphatidylinositol-3,4,5-trisphosphate 3-phosphatase activity"/>
    <property type="evidence" value="ECO:0007669"/>
    <property type="project" value="UniProtKB-EC"/>
</dbReference>
<dbReference type="PANTHER" id="PTHR12305:SF81">
    <property type="entry name" value="PHOSPHATIDYLINOSITOL 3,4,5-TRISPHOSPHATE 3-PHOSPHATASE AND DUAL-SPECIFICITY PROTEIN PHOSPHATASE PTEN"/>
    <property type="match status" value="1"/>
</dbReference>
<sequence length="564" mass="62204">MAAFLRSLVAGPRKPHSETGLDLCYVHETNPCIVVMSVPSSTYPKKAYRNDLTDVVAYLDKAHGDRWSVWEFRAEGTGYEDSEVHNRIYHAPWPDHQPPPFEHVPNVMATMRDHLRGGDKDKEGGERVAVLHCKAGKGRSGTMACAYLIAEERWDPKDALARFTEARMRPGFGEGVSIKSQLRWIEYIYKWAKELDKTYVDSEIEIIEVRIWGLRENTKILVDGYKEKGRILHTFHTFTNDEVIDMPEDTPGYLSPDFPHRKRSSRLSLRSSSRSKRSTSSARPSSSDLASPTNLASPSTTTTTTTADVVTSPVAPTETTTDTTNIPTGAPVTEAPPTLITRPTDPTDTPGTPSSIPGSGTSTPTSSSPTYPNVICRPSQPLIIPNSDASISFSSSTPLPLSLSLVTSIAYFWFNAYFHPTGTVSLTWEELDGLKGTYRKGFRALDRVEVVFRRVPGHEHVVKEAPVGESHWEEQPGKAEEGVGEQGVGEKGDWIRTKETMERQGLAQAEAISPIEHGLGKQLGHGHGSGGHEVKLGGEKDVDTKKEEKKDEEKAQKTVQETSS</sequence>
<dbReference type="InterPro" id="IPR000340">
    <property type="entry name" value="Dual-sp_phosphatase_cat-dom"/>
</dbReference>
<dbReference type="PANTHER" id="PTHR12305">
    <property type="entry name" value="PHOSPHATASE WITH HOMOLOGY TO TENSIN"/>
    <property type="match status" value="1"/>
</dbReference>
<dbReference type="Proteomes" id="UP000275078">
    <property type="component" value="Unassembled WGS sequence"/>
</dbReference>
<keyword evidence="2" id="KW-0378">Hydrolase</keyword>
<dbReference type="GO" id="GO:0005886">
    <property type="term" value="C:plasma membrane"/>
    <property type="evidence" value="ECO:0007669"/>
    <property type="project" value="TreeGrafter"/>
</dbReference>
<dbReference type="GO" id="GO:0046856">
    <property type="term" value="P:phosphatidylinositol dephosphorylation"/>
    <property type="evidence" value="ECO:0007669"/>
    <property type="project" value="TreeGrafter"/>
</dbReference>
<dbReference type="GO" id="GO:0042995">
    <property type="term" value="C:cell projection"/>
    <property type="evidence" value="ECO:0007669"/>
    <property type="project" value="TreeGrafter"/>
</dbReference>
<accession>A0A3N4IV17</accession>
<dbReference type="PROSITE" id="PS00383">
    <property type="entry name" value="TYR_PHOSPHATASE_1"/>
    <property type="match status" value="1"/>
</dbReference>
<evidence type="ECO:0000256" key="3">
    <source>
        <dbReference type="SAM" id="MobiDB-lite"/>
    </source>
</evidence>
<feature type="region of interest" description="Disordered" evidence="3">
    <location>
        <begin position="512"/>
        <end position="564"/>
    </location>
</feature>
<feature type="compositionally biased region" description="Basic and acidic residues" evidence="3">
    <location>
        <begin position="470"/>
        <end position="481"/>
    </location>
</feature>
<dbReference type="CDD" id="cd14497">
    <property type="entry name" value="PTP_PTEN-like"/>
    <property type="match status" value="1"/>
</dbReference>
<reference evidence="6 7" key="1">
    <citation type="journal article" date="2018" name="Nat. Ecol. Evol.">
        <title>Pezizomycetes genomes reveal the molecular basis of ectomycorrhizal truffle lifestyle.</title>
        <authorList>
            <person name="Murat C."/>
            <person name="Payen T."/>
            <person name="Noel B."/>
            <person name="Kuo A."/>
            <person name="Morin E."/>
            <person name="Chen J."/>
            <person name="Kohler A."/>
            <person name="Krizsan K."/>
            <person name="Balestrini R."/>
            <person name="Da Silva C."/>
            <person name="Montanini B."/>
            <person name="Hainaut M."/>
            <person name="Levati E."/>
            <person name="Barry K.W."/>
            <person name="Belfiori B."/>
            <person name="Cichocki N."/>
            <person name="Clum A."/>
            <person name="Dockter R.B."/>
            <person name="Fauchery L."/>
            <person name="Guy J."/>
            <person name="Iotti M."/>
            <person name="Le Tacon F."/>
            <person name="Lindquist E.A."/>
            <person name="Lipzen A."/>
            <person name="Malagnac F."/>
            <person name="Mello A."/>
            <person name="Molinier V."/>
            <person name="Miyauchi S."/>
            <person name="Poulain J."/>
            <person name="Riccioni C."/>
            <person name="Rubini A."/>
            <person name="Sitrit Y."/>
            <person name="Splivallo R."/>
            <person name="Traeger S."/>
            <person name="Wang M."/>
            <person name="Zifcakova L."/>
            <person name="Wipf D."/>
            <person name="Zambonelli A."/>
            <person name="Paolocci F."/>
            <person name="Nowrousian M."/>
            <person name="Ottonello S."/>
            <person name="Baldrian P."/>
            <person name="Spatafora J.W."/>
            <person name="Henrissat B."/>
            <person name="Nagy L.G."/>
            <person name="Aury J.M."/>
            <person name="Wincker P."/>
            <person name="Grigoriev I.V."/>
            <person name="Bonfante P."/>
            <person name="Martin F.M."/>
        </authorList>
    </citation>
    <scope>NUCLEOTIDE SEQUENCE [LARGE SCALE GENOMIC DNA]</scope>
    <source>
        <strain evidence="6 7">RN42</strain>
    </source>
</reference>
<organism evidence="6 7">
    <name type="scientific">Ascobolus immersus RN42</name>
    <dbReference type="NCBI Taxonomy" id="1160509"/>
    <lineage>
        <taxon>Eukaryota</taxon>
        <taxon>Fungi</taxon>
        <taxon>Dikarya</taxon>
        <taxon>Ascomycota</taxon>
        <taxon>Pezizomycotina</taxon>
        <taxon>Pezizomycetes</taxon>
        <taxon>Pezizales</taxon>
        <taxon>Ascobolaceae</taxon>
        <taxon>Ascobolus</taxon>
    </lineage>
</organism>
<dbReference type="InterPro" id="IPR000387">
    <property type="entry name" value="Tyr_Pase_dom"/>
</dbReference>
<feature type="compositionally biased region" description="Low complexity" evidence="3">
    <location>
        <begin position="266"/>
        <end position="328"/>
    </location>
</feature>
<dbReference type="InterPro" id="IPR003595">
    <property type="entry name" value="Tyr_Pase_cat"/>
</dbReference>
<dbReference type="Gene3D" id="3.90.190.10">
    <property type="entry name" value="Protein tyrosine phosphatase superfamily"/>
    <property type="match status" value="1"/>
</dbReference>
<feature type="region of interest" description="Disordered" evidence="3">
    <location>
        <begin position="466"/>
        <end position="496"/>
    </location>
</feature>
<evidence type="ECO:0000256" key="2">
    <source>
        <dbReference type="ARBA" id="ARBA00022801"/>
    </source>
</evidence>
<feature type="domain" description="Phosphatase tensin-type" evidence="5">
    <location>
        <begin position="12"/>
        <end position="195"/>
    </location>
</feature>
<gene>
    <name evidence="6" type="ORF">BJ508DRAFT_2791</name>
</gene>
<dbReference type="InterPro" id="IPR029021">
    <property type="entry name" value="Prot-tyrosine_phosphatase-like"/>
</dbReference>
<protein>
    <recommendedName>
        <fullName evidence="1">phosphatidylinositol-3,4,5-trisphosphate 3-phosphatase</fullName>
        <ecNumber evidence="1">3.1.3.67</ecNumber>
    </recommendedName>
</protein>
<dbReference type="GO" id="GO:0005829">
    <property type="term" value="C:cytosol"/>
    <property type="evidence" value="ECO:0007669"/>
    <property type="project" value="TreeGrafter"/>
</dbReference>
<dbReference type="InterPro" id="IPR051281">
    <property type="entry name" value="Dual-spec_lipid-protein_phosph"/>
</dbReference>
<dbReference type="STRING" id="1160509.A0A3N4IV17"/>
<evidence type="ECO:0000256" key="1">
    <source>
        <dbReference type="ARBA" id="ARBA00013015"/>
    </source>
</evidence>
<evidence type="ECO:0000259" key="4">
    <source>
        <dbReference type="PROSITE" id="PS50056"/>
    </source>
</evidence>
<proteinExistence type="predicted"/>